<proteinExistence type="predicted"/>
<dbReference type="AlphaFoldDB" id="A0A0E9WQ47"/>
<evidence type="ECO:0000256" key="1">
    <source>
        <dbReference type="SAM" id="MobiDB-lite"/>
    </source>
</evidence>
<organism evidence="2">
    <name type="scientific">Anguilla anguilla</name>
    <name type="common">European freshwater eel</name>
    <name type="synonym">Muraena anguilla</name>
    <dbReference type="NCBI Taxonomy" id="7936"/>
    <lineage>
        <taxon>Eukaryota</taxon>
        <taxon>Metazoa</taxon>
        <taxon>Chordata</taxon>
        <taxon>Craniata</taxon>
        <taxon>Vertebrata</taxon>
        <taxon>Euteleostomi</taxon>
        <taxon>Actinopterygii</taxon>
        <taxon>Neopterygii</taxon>
        <taxon>Teleostei</taxon>
        <taxon>Anguilliformes</taxon>
        <taxon>Anguillidae</taxon>
        <taxon>Anguilla</taxon>
    </lineage>
</organism>
<sequence>MSSTKRQSSWQEDIARNFSRLFLRSKSQEPQKTGNDGSDISSNVEDEESSSPSSELREQDPQEKVVLELSKVWWTLGLKSITLKTRTANVH</sequence>
<reference evidence="2" key="1">
    <citation type="submission" date="2014-11" db="EMBL/GenBank/DDBJ databases">
        <authorList>
            <person name="Amaro Gonzalez C."/>
        </authorList>
    </citation>
    <scope>NUCLEOTIDE SEQUENCE</scope>
</reference>
<reference evidence="2" key="2">
    <citation type="journal article" date="2015" name="Fish Shellfish Immunol.">
        <title>Early steps in the European eel (Anguilla anguilla)-Vibrio vulnificus interaction in the gills: Role of the RtxA13 toxin.</title>
        <authorList>
            <person name="Callol A."/>
            <person name="Pajuelo D."/>
            <person name="Ebbesson L."/>
            <person name="Teles M."/>
            <person name="MacKenzie S."/>
            <person name="Amaro C."/>
        </authorList>
    </citation>
    <scope>NUCLEOTIDE SEQUENCE</scope>
</reference>
<accession>A0A0E9WQ47</accession>
<protein>
    <submittedName>
        <fullName evidence="2">Uncharacterized protein</fullName>
    </submittedName>
</protein>
<dbReference type="EMBL" id="GBXM01016989">
    <property type="protein sequence ID" value="JAH91588.1"/>
    <property type="molecule type" value="Transcribed_RNA"/>
</dbReference>
<evidence type="ECO:0000313" key="2">
    <source>
        <dbReference type="EMBL" id="JAH91588.1"/>
    </source>
</evidence>
<name>A0A0E9WQ47_ANGAN</name>
<feature type="region of interest" description="Disordered" evidence="1">
    <location>
        <begin position="21"/>
        <end position="62"/>
    </location>
</feature>